<evidence type="ECO:0000256" key="2">
    <source>
        <dbReference type="SAM" id="MobiDB-lite"/>
    </source>
</evidence>
<protein>
    <recommendedName>
        <fullName evidence="3">CxC2-like cysteine cluster KDZ transposase-associated domain-containing protein</fullName>
    </recommendedName>
</protein>
<feature type="region of interest" description="Disordered" evidence="2">
    <location>
        <begin position="712"/>
        <end position="747"/>
    </location>
</feature>
<dbReference type="AlphaFoldDB" id="A0A0D7ASZ4"/>
<evidence type="ECO:0000256" key="1">
    <source>
        <dbReference type="SAM" id="Coils"/>
    </source>
</evidence>
<organism evidence="4 5">
    <name type="scientific">Cylindrobasidium torrendii FP15055 ss-10</name>
    <dbReference type="NCBI Taxonomy" id="1314674"/>
    <lineage>
        <taxon>Eukaryota</taxon>
        <taxon>Fungi</taxon>
        <taxon>Dikarya</taxon>
        <taxon>Basidiomycota</taxon>
        <taxon>Agaricomycotina</taxon>
        <taxon>Agaricomycetes</taxon>
        <taxon>Agaricomycetidae</taxon>
        <taxon>Agaricales</taxon>
        <taxon>Marasmiineae</taxon>
        <taxon>Physalacriaceae</taxon>
        <taxon>Cylindrobasidium</taxon>
    </lineage>
</organism>
<keyword evidence="1" id="KW-0175">Coiled coil</keyword>
<dbReference type="OrthoDB" id="2804062at2759"/>
<keyword evidence="5" id="KW-1185">Reference proteome</keyword>
<proteinExistence type="predicted"/>
<feature type="compositionally biased region" description="Acidic residues" evidence="2">
    <location>
        <begin position="486"/>
        <end position="501"/>
    </location>
</feature>
<accession>A0A0D7ASZ4</accession>
<feature type="domain" description="CxC2-like cysteine cluster KDZ transposase-associated" evidence="3">
    <location>
        <begin position="1"/>
        <end position="101"/>
    </location>
</feature>
<gene>
    <name evidence="4" type="ORF">CYLTODRAFT_495459</name>
</gene>
<evidence type="ECO:0000259" key="3">
    <source>
        <dbReference type="Pfam" id="PF18803"/>
    </source>
</evidence>
<dbReference type="PANTHER" id="PTHR33096">
    <property type="entry name" value="CXC2 DOMAIN-CONTAINING PROTEIN"/>
    <property type="match status" value="1"/>
</dbReference>
<feature type="region of interest" description="Disordered" evidence="2">
    <location>
        <begin position="480"/>
        <end position="504"/>
    </location>
</feature>
<dbReference type="InterPro" id="IPR040521">
    <property type="entry name" value="KDZ"/>
</dbReference>
<dbReference type="EMBL" id="KN881134">
    <property type="protein sequence ID" value="KIY60949.1"/>
    <property type="molecule type" value="Genomic_DNA"/>
</dbReference>
<evidence type="ECO:0000313" key="4">
    <source>
        <dbReference type="EMBL" id="KIY60949.1"/>
    </source>
</evidence>
<name>A0A0D7ASZ4_9AGAR</name>
<dbReference type="Pfam" id="PF18803">
    <property type="entry name" value="CxC2"/>
    <property type="match status" value="1"/>
</dbReference>
<dbReference type="Proteomes" id="UP000054007">
    <property type="component" value="Unassembled WGS sequence"/>
</dbReference>
<evidence type="ECO:0000313" key="5">
    <source>
        <dbReference type="Proteomes" id="UP000054007"/>
    </source>
</evidence>
<dbReference type="Pfam" id="PF18758">
    <property type="entry name" value="KDZ"/>
    <property type="match status" value="1"/>
</dbReference>
<reference evidence="4 5" key="1">
    <citation type="journal article" date="2015" name="Fungal Genet. Biol.">
        <title>Evolution of novel wood decay mechanisms in Agaricales revealed by the genome sequences of Fistulina hepatica and Cylindrobasidium torrendii.</title>
        <authorList>
            <person name="Floudas D."/>
            <person name="Held B.W."/>
            <person name="Riley R."/>
            <person name="Nagy L.G."/>
            <person name="Koehler G."/>
            <person name="Ransdell A.S."/>
            <person name="Younus H."/>
            <person name="Chow J."/>
            <person name="Chiniquy J."/>
            <person name="Lipzen A."/>
            <person name="Tritt A."/>
            <person name="Sun H."/>
            <person name="Haridas S."/>
            <person name="LaButti K."/>
            <person name="Ohm R.A."/>
            <person name="Kues U."/>
            <person name="Blanchette R.A."/>
            <person name="Grigoriev I.V."/>
            <person name="Minto R.E."/>
            <person name="Hibbett D.S."/>
        </authorList>
    </citation>
    <scope>NUCLEOTIDE SEQUENCE [LARGE SCALE GENOMIC DNA]</scope>
    <source>
        <strain evidence="4 5">FP15055 ss-10</strain>
    </source>
</reference>
<sequence>MGLIVQLGHGGFPCASPRPPRLVTVVDLQGIHTLDMQFCSCEIGQGIQDWQQMYRDGYYPSTTQAPQSCATFSTLDFFRMLKTTAAISSNRFIHCLAELSNPWGVESLPDREQEITRMERQWAFLDRMQRSGVIFDSNVDDARWGAAAAVCRACPHPDINLPPGWREAPPSEKWLYRPIRSIDANFKMKQREQKHVNHEDLPLAAGLGVQPPLSLMDPWIEEDVSETTKSENCATFAALLQKETRSQVGLKYAGLVGVFCARHEIILGTCNLPNGEKFRHVDLAIAWAMKHCSYEEEALTYDIACQFKKHFRERFEKLPEELRRLVNLPDQILFALPVWHGNVHEPDCEAEHSCKCQPKMGKTDGEGPERFWAMLNRFAGLLREQGDGTRFDELEDIFDRLNFLKAVSLGQLLFRRLKIAVIELDAQTGAFDAINASLPAATLEDWTLRIERWESDRSLRNPYVMAGERALSEAVVRRDLKRQEDRDGDADELEDESDDDSPPAVSASAFIIMGLDIEDAARRLRYDKAHSSSFTPAAEGKILDRQYSISRRLKVFYKHARQFIDRFDLLVTEDEKERRAQSLGPPDPEAQLVYLPLNSPNHCSEELAAIEAQLRRAQCNDTLALIRKRLLARRQFQTMRNKHLSGQKAMTRAATLVQSLNNKIVDLSCKYNECYTSYVWLVGEEAALPLRRLAQEDVQVYGVEESDAEAVKNLNRLDSRDPRTTASRRKANARKGNTNRRDPPGQSTAVMNWLWVGGAVPSANDDALMHESIREEWSKARARKERWSEEVTLLKEEMRRVLASLEHERKQWETRAQEQHADLTADVLAGRSAYALKQASARTALAEAFRALWLRTTPPRGKRWDEADSLHLHHIQVALGEDIPV</sequence>
<dbReference type="InterPro" id="IPR041457">
    <property type="entry name" value="CxC2_KDZ-assoc"/>
</dbReference>
<feature type="coiled-coil region" evidence="1">
    <location>
        <begin position="788"/>
        <end position="822"/>
    </location>
</feature>
<dbReference type="PANTHER" id="PTHR33096:SF1">
    <property type="entry name" value="CXC1-LIKE CYSTEINE CLUSTER ASSOCIATED WITH KDZ TRANSPOSASES DOMAIN-CONTAINING PROTEIN"/>
    <property type="match status" value="1"/>
</dbReference>